<comment type="similarity">
    <text evidence="3 9">Belongs to the methylenetetrahydrofolate reductase family.</text>
</comment>
<comment type="pathway">
    <text evidence="2 9">One-carbon metabolism; tetrahydrofolate interconversion.</text>
</comment>
<keyword evidence="11" id="KW-1185">Reference proteome</keyword>
<accession>E1QIX1</accession>
<evidence type="ECO:0000256" key="7">
    <source>
        <dbReference type="ARBA" id="ARBA00034478"/>
    </source>
</evidence>
<sequence length="290" mass="30756">MAFAEALKSKAFVVLVEMETPKGVDISGFIDNARHVVGRVDAALIPDMSFAVMRMSALAGAVLLKQQGLEPIIQFSCRDRNRLALQGDLLAAHVLGVANVMAIDGEAIEMGDHLHAKPVYDLSAVGFLEAAQGLADGKDIGGRQLRGAPKFCLGARIEPWVDDAQCELRLGEARAAVKRGAKFLVGPPVFDLESFAGFMAKAKDVGAPIIASVLLLKSVGMARYLNQNLPGVCISEDTIRRIRQASDRPAECVKIAAETVKGLKKLCGGTLLVTAGWEDKLPGVLDAAGL</sequence>
<evidence type="ECO:0000313" key="11">
    <source>
        <dbReference type="Proteomes" id="UP000009047"/>
    </source>
</evidence>
<dbReference type="GO" id="GO:0106312">
    <property type="term" value="F:methylenetetrahydrofolate reductase (NADH) activity"/>
    <property type="evidence" value="ECO:0007669"/>
    <property type="project" value="UniProtKB-EC"/>
</dbReference>
<dbReference type="Gene3D" id="3.20.20.220">
    <property type="match status" value="1"/>
</dbReference>
<dbReference type="UniPathway" id="UPA00193"/>
<organism evidence="10 11">
    <name type="scientific">Desulfarculus baarsii (strain ATCC 33931 / DSM 2075 / LMG 7858 / VKM B-1802 / 2st14)</name>
    <dbReference type="NCBI Taxonomy" id="644282"/>
    <lineage>
        <taxon>Bacteria</taxon>
        <taxon>Pseudomonadati</taxon>
        <taxon>Thermodesulfobacteriota</taxon>
        <taxon>Desulfarculia</taxon>
        <taxon>Desulfarculales</taxon>
        <taxon>Desulfarculaceae</taxon>
        <taxon>Desulfarculus</taxon>
    </lineage>
</organism>
<comment type="pathway">
    <text evidence="7">Amino-acid biosynthesis; L-methionine biosynthesis via de novo pathway.</text>
</comment>
<keyword evidence="5 9" id="KW-0274">FAD</keyword>
<dbReference type="PANTHER" id="PTHR45754:SF3">
    <property type="entry name" value="METHYLENETETRAHYDROFOLATE REDUCTASE (NADPH)"/>
    <property type="match status" value="1"/>
</dbReference>
<dbReference type="PANTHER" id="PTHR45754">
    <property type="entry name" value="METHYLENETETRAHYDROFOLATE REDUCTASE"/>
    <property type="match status" value="1"/>
</dbReference>
<dbReference type="KEGG" id="dbr:Deba_2149"/>
<protein>
    <recommendedName>
        <fullName evidence="9">Methylenetetrahydrofolate reductase</fullName>
    </recommendedName>
</protein>
<evidence type="ECO:0000256" key="1">
    <source>
        <dbReference type="ARBA" id="ARBA00001974"/>
    </source>
</evidence>
<proteinExistence type="inferred from homology"/>
<evidence type="ECO:0000256" key="4">
    <source>
        <dbReference type="ARBA" id="ARBA00022630"/>
    </source>
</evidence>
<dbReference type="GO" id="GO:0005829">
    <property type="term" value="C:cytosol"/>
    <property type="evidence" value="ECO:0007669"/>
    <property type="project" value="TreeGrafter"/>
</dbReference>
<keyword evidence="6 9" id="KW-0560">Oxidoreductase</keyword>
<dbReference type="eggNOG" id="COG0685">
    <property type="taxonomic scope" value="Bacteria"/>
</dbReference>
<comment type="cofactor">
    <cofactor evidence="1 9">
        <name>FAD</name>
        <dbReference type="ChEBI" id="CHEBI:57692"/>
    </cofactor>
</comment>
<gene>
    <name evidence="10" type="ordered locus">Deba_2149</name>
</gene>
<dbReference type="RefSeq" id="WP_013258955.1">
    <property type="nucleotide sequence ID" value="NC_014365.1"/>
</dbReference>
<evidence type="ECO:0000256" key="6">
    <source>
        <dbReference type="ARBA" id="ARBA00023002"/>
    </source>
</evidence>
<reference evidence="10 11" key="1">
    <citation type="journal article" date="2010" name="Stand. Genomic Sci.">
        <title>Complete genome sequence of Desulfarculus baarsii type strain (2st14).</title>
        <authorList>
            <person name="Sun H."/>
            <person name="Spring S."/>
            <person name="Lapidus A."/>
            <person name="Davenport K."/>
            <person name="Del Rio T.G."/>
            <person name="Tice H."/>
            <person name="Nolan M."/>
            <person name="Copeland A."/>
            <person name="Cheng J.F."/>
            <person name="Lucas S."/>
            <person name="Tapia R."/>
            <person name="Goodwin L."/>
            <person name="Pitluck S."/>
            <person name="Ivanova N."/>
            <person name="Pagani I."/>
            <person name="Mavromatis K."/>
            <person name="Ovchinnikova G."/>
            <person name="Pati A."/>
            <person name="Chen A."/>
            <person name="Palaniappan K."/>
            <person name="Hauser L."/>
            <person name="Chang Y.J."/>
            <person name="Jeffries C.D."/>
            <person name="Detter J.C."/>
            <person name="Han C."/>
            <person name="Rohde M."/>
            <person name="Brambilla E."/>
            <person name="Goker M."/>
            <person name="Woyke T."/>
            <person name="Bristow J."/>
            <person name="Eisen J.A."/>
            <person name="Markowitz V."/>
            <person name="Hugenholtz P."/>
            <person name="Kyrpides N.C."/>
            <person name="Klenk H.P."/>
            <person name="Land M."/>
        </authorList>
    </citation>
    <scope>NUCLEOTIDE SEQUENCE [LARGE SCALE GENOMIC DNA]</scope>
    <source>
        <strain evidence="11">ATCC 33931 / DSM 2075 / LMG 7858 / VKM B-1802 / 2st14</strain>
    </source>
</reference>
<evidence type="ECO:0000256" key="2">
    <source>
        <dbReference type="ARBA" id="ARBA00004777"/>
    </source>
</evidence>
<evidence type="ECO:0000313" key="10">
    <source>
        <dbReference type="EMBL" id="ADK85514.1"/>
    </source>
</evidence>
<dbReference type="SUPFAM" id="SSF51730">
    <property type="entry name" value="FAD-linked oxidoreductase"/>
    <property type="match status" value="1"/>
</dbReference>
<dbReference type="GO" id="GO:0035999">
    <property type="term" value="P:tetrahydrofolate interconversion"/>
    <property type="evidence" value="ECO:0007669"/>
    <property type="project" value="UniProtKB-UniPathway"/>
</dbReference>
<dbReference type="AlphaFoldDB" id="E1QIX1"/>
<dbReference type="Pfam" id="PF02219">
    <property type="entry name" value="MTHFR"/>
    <property type="match status" value="1"/>
</dbReference>
<evidence type="ECO:0000256" key="9">
    <source>
        <dbReference type="RuleBase" id="RU003862"/>
    </source>
</evidence>
<dbReference type="Proteomes" id="UP000009047">
    <property type="component" value="Chromosome"/>
</dbReference>
<evidence type="ECO:0000256" key="3">
    <source>
        <dbReference type="ARBA" id="ARBA00006743"/>
    </source>
</evidence>
<comment type="catalytic activity">
    <reaction evidence="8">
        <text>(6S)-5-methyl-5,6,7,8-tetrahydrofolate + NAD(+) = (6R)-5,10-methylene-5,6,7,8-tetrahydrofolate + NADH + H(+)</text>
        <dbReference type="Rhea" id="RHEA:19821"/>
        <dbReference type="ChEBI" id="CHEBI:15378"/>
        <dbReference type="ChEBI" id="CHEBI:15636"/>
        <dbReference type="ChEBI" id="CHEBI:18608"/>
        <dbReference type="ChEBI" id="CHEBI:57540"/>
        <dbReference type="ChEBI" id="CHEBI:57945"/>
        <dbReference type="EC" id="1.5.1.54"/>
    </reaction>
    <physiologicalReaction direction="right-to-left" evidence="8">
        <dbReference type="Rhea" id="RHEA:19823"/>
    </physiologicalReaction>
</comment>
<dbReference type="OrthoDB" id="5428919at2"/>
<evidence type="ECO:0000256" key="5">
    <source>
        <dbReference type="ARBA" id="ARBA00022827"/>
    </source>
</evidence>
<name>E1QIX1_DESB2</name>
<dbReference type="HOGENOM" id="CLU_057297_2_0_7"/>
<dbReference type="GO" id="GO:0009086">
    <property type="term" value="P:methionine biosynthetic process"/>
    <property type="evidence" value="ECO:0007669"/>
    <property type="project" value="TreeGrafter"/>
</dbReference>
<dbReference type="STRING" id="644282.Deba_2149"/>
<dbReference type="EMBL" id="CP002085">
    <property type="protein sequence ID" value="ADK85514.1"/>
    <property type="molecule type" value="Genomic_DNA"/>
</dbReference>
<evidence type="ECO:0000256" key="8">
    <source>
        <dbReference type="ARBA" id="ARBA00048628"/>
    </source>
</evidence>
<dbReference type="InterPro" id="IPR029041">
    <property type="entry name" value="FAD-linked_oxidoreductase-like"/>
</dbReference>
<dbReference type="GO" id="GO:0071949">
    <property type="term" value="F:FAD binding"/>
    <property type="evidence" value="ECO:0007669"/>
    <property type="project" value="TreeGrafter"/>
</dbReference>
<dbReference type="InterPro" id="IPR003171">
    <property type="entry name" value="Mehydrof_redctse-like"/>
</dbReference>
<keyword evidence="4 9" id="KW-0285">Flavoprotein</keyword>